<dbReference type="SUPFAM" id="SSF52540">
    <property type="entry name" value="P-loop containing nucleoside triphosphate hydrolases"/>
    <property type="match status" value="1"/>
</dbReference>
<evidence type="ECO:0000313" key="15">
    <source>
        <dbReference type="Proteomes" id="UP000460561"/>
    </source>
</evidence>
<dbReference type="AlphaFoldDB" id="A0A845A4G5"/>
<comment type="function">
    <text evidence="11 12">Phosphorylation of dTMP to form dTDP in both de novo and salvage pathways of dTTP synthesis.</text>
</comment>
<dbReference type="GO" id="GO:0006235">
    <property type="term" value="P:dTTP biosynthetic process"/>
    <property type="evidence" value="ECO:0007669"/>
    <property type="project" value="UniProtKB-UniRule"/>
</dbReference>
<dbReference type="CDD" id="cd01672">
    <property type="entry name" value="TMPK"/>
    <property type="match status" value="1"/>
</dbReference>
<dbReference type="Proteomes" id="UP000460561">
    <property type="component" value="Unassembled WGS sequence"/>
</dbReference>
<keyword evidence="8 12" id="KW-0067">ATP-binding</keyword>
<evidence type="ECO:0000256" key="5">
    <source>
        <dbReference type="ARBA" id="ARBA00022727"/>
    </source>
</evidence>
<keyword evidence="4 12" id="KW-0808">Transferase</keyword>
<dbReference type="Gene3D" id="3.40.50.300">
    <property type="entry name" value="P-loop containing nucleotide triphosphate hydrolases"/>
    <property type="match status" value="1"/>
</dbReference>
<feature type="domain" description="Thymidylate kinase-like" evidence="13">
    <location>
        <begin position="9"/>
        <end position="200"/>
    </location>
</feature>
<dbReference type="OrthoDB" id="9774907at2"/>
<evidence type="ECO:0000313" key="14">
    <source>
        <dbReference type="EMBL" id="MXP25182.1"/>
    </source>
</evidence>
<dbReference type="InterPro" id="IPR027417">
    <property type="entry name" value="P-loop_NTPase"/>
</dbReference>
<evidence type="ECO:0000256" key="8">
    <source>
        <dbReference type="ARBA" id="ARBA00022840"/>
    </source>
</evidence>
<accession>A0A845A4G5</accession>
<comment type="similarity">
    <text evidence="1 12">Belongs to the thymidylate kinase family.</text>
</comment>
<evidence type="ECO:0000256" key="7">
    <source>
        <dbReference type="ARBA" id="ARBA00022777"/>
    </source>
</evidence>
<evidence type="ECO:0000259" key="13">
    <source>
        <dbReference type="Pfam" id="PF02223"/>
    </source>
</evidence>
<evidence type="ECO:0000256" key="10">
    <source>
        <dbReference type="ARBA" id="ARBA00048743"/>
    </source>
</evidence>
<dbReference type="EC" id="2.7.4.9" evidence="2 12"/>
<dbReference type="EMBL" id="WTYQ01000001">
    <property type="protein sequence ID" value="MXP25182.1"/>
    <property type="molecule type" value="Genomic_DNA"/>
</dbReference>
<evidence type="ECO:0000256" key="9">
    <source>
        <dbReference type="ARBA" id="ARBA00029962"/>
    </source>
</evidence>
<organism evidence="14 15">
    <name type="scientific">Altericroceibacterium indicum</name>
    <dbReference type="NCBI Taxonomy" id="374177"/>
    <lineage>
        <taxon>Bacteria</taxon>
        <taxon>Pseudomonadati</taxon>
        <taxon>Pseudomonadota</taxon>
        <taxon>Alphaproteobacteria</taxon>
        <taxon>Sphingomonadales</taxon>
        <taxon>Erythrobacteraceae</taxon>
        <taxon>Altericroceibacterium</taxon>
    </lineage>
</organism>
<keyword evidence="6 12" id="KW-0547">Nucleotide-binding</keyword>
<dbReference type="GO" id="GO:0004798">
    <property type="term" value="F:dTMP kinase activity"/>
    <property type="evidence" value="ECO:0007669"/>
    <property type="project" value="UniProtKB-UniRule"/>
</dbReference>
<dbReference type="RefSeq" id="WP_160738331.1">
    <property type="nucleotide sequence ID" value="NZ_WTYQ01000001.1"/>
</dbReference>
<evidence type="ECO:0000256" key="11">
    <source>
        <dbReference type="ARBA" id="ARBA00057735"/>
    </source>
</evidence>
<dbReference type="GO" id="GO:0006227">
    <property type="term" value="P:dUDP biosynthetic process"/>
    <property type="evidence" value="ECO:0007669"/>
    <property type="project" value="TreeGrafter"/>
</dbReference>
<keyword evidence="7 12" id="KW-0418">Kinase</keyword>
<proteinExistence type="inferred from homology"/>
<keyword evidence="15" id="KW-1185">Reference proteome</keyword>
<gene>
    <name evidence="12 14" type="primary">tmk</name>
    <name evidence="14" type="ORF">GRI39_03875</name>
</gene>
<dbReference type="GO" id="GO:0006233">
    <property type="term" value="P:dTDP biosynthetic process"/>
    <property type="evidence" value="ECO:0007669"/>
    <property type="project" value="InterPro"/>
</dbReference>
<comment type="catalytic activity">
    <reaction evidence="10 12">
        <text>dTMP + ATP = dTDP + ADP</text>
        <dbReference type="Rhea" id="RHEA:13517"/>
        <dbReference type="ChEBI" id="CHEBI:30616"/>
        <dbReference type="ChEBI" id="CHEBI:58369"/>
        <dbReference type="ChEBI" id="CHEBI:63528"/>
        <dbReference type="ChEBI" id="CHEBI:456216"/>
        <dbReference type="EC" id="2.7.4.9"/>
    </reaction>
</comment>
<evidence type="ECO:0000256" key="2">
    <source>
        <dbReference type="ARBA" id="ARBA00012980"/>
    </source>
</evidence>
<dbReference type="InterPro" id="IPR018094">
    <property type="entry name" value="Thymidylate_kinase"/>
</dbReference>
<dbReference type="InterPro" id="IPR039430">
    <property type="entry name" value="Thymidylate_kin-like_dom"/>
</dbReference>
<dbReference type="FunFam" id="3.40.50.300:FF:000225">
    <property type="entry name" value="Thymidylate kinase"/>
    <property type="match status" value="1"/>
</dbReference>
<dbReference type="PANTHER" id="PTHR10344">
    <property type="entry name" value="THYMIDYLATE KINASE"/>
    <property type="match status" value="1"/>
</dbReference>
<name>A0A845A4G5_9SPHN</name>
<comment type="caution">
    <text evidence="14">The sequence shown here is derived from an EMBL/GenBank/DDBJ whole genome shotgun (WGS) entry which is preliminary data.</text>
</comment>
<evidence type="ECO:0000256" key="3">
    <source>
        <dbReference type="ARBA" id="ARBA00017144"/>
    </source>
</evidence>
<dbReference type="GO" id="GO:0005829">
    <property type="term" value="C:cytosol"/>
    <property type="evidence" value="ECO:0007669"/>
    <property type="project" value="TreeGrafter"/>
</dbReference>
<sequence length="211" mass="22323">MSFGKFISLEGGEGVGKSTQARLLAERIEAAGHKVLLTREPGGTKGAEAIRSLLLDPEGEGWGSEAEMLLFAAARADHVARLIHPALSAGEWVICDRFIDSTRAYQGGGAGLSDAAILDLHRIGCAGLLPDVTLLIEVSSEESAKRLAARDKGKSDRIGGRAVEYHARVNAAFSALADAEPGRFKRIDGMGSPDEIHRRILDAIGSMVPTP</sequence>
<evidence type="ECO:0000256" key="1">
    <source>
        <dbReference type="ARBA" id="ARBA00009776"/>
    </source>
</evidence>
<dbReference type="GO" id="GO:0005524">
    <property type="term" value="F:ATP binding"/>
    <property type="evidence" value="ECO:0007669"/>
    <property type="project" value="UniProtKB-UniRule"/>
</dbReference>
<feature type="binding site" evidence="12">
    <location>
        <begin position="11"/>
        <end position="18"/>
    </location>
    <ligand>
        <name>ATP</name>
        <dbReference type="ChEBI" id="CHEBI:30616"/>
    </ligand>
</feature>
<dbReference type="InterPro" id="IPR018095">
    <property type="entry name" value="Thymidylate_kin_CS"/>
</dbReference>
<dbReference type="HAMAP" id="MF_00165">
    <property type="entry name" value="Thymidylate_kinase"/>
    <property type="match status" value="1"/>
</dbReference>
<reference evidence="14 15" key="1">
    <citation type="submission" date="2019-12" db="EMBL/GenBank/DDBJ databases">
        <title>Genomic-based taxomic classification of the family Erythrobacteraceae.</title>
        <authorList>
            <person name="Xu L."/>
        </authorList>
    </citation>
    <scope>NUCLEOTIDE SEQUENCE [LARGE SCALE GENOMIC DNA]</scope>
    <source>
        <strain evidence="14 15">DSM 18604</strain>
    </source>
</reference>
<dbReference type="PROSITE" id="PS01331">
    <property type="entry name" value="THYMIDYLATE_KINASE"/>
    <property type="match status" value="1"/>
</dbReference>
<keyword evidence="5 12" id="KW-0545">Nucleotide biosynthesis</keyword>
<dbReference type="NCBIfam" id="TIGR00041">
    <property type="entry name" value="DTMP_kinase"/>
    <property type="match status" value="1"/>
</dbReference>
<protein>
    <recommendedName>
        <fullName evidence="3 12">Thymidylate kinase</fullName>
        <ecNumber evidence="2 12">2.7.4.9</ecNumber>
    </recommendedName>
    <alternativeName>
        <fullName evidence="9 12">dTMP kinase</fullName>
    </alternativeName>
</protein>
<evidence type="ECO:0000256" key="6">
    <source>
        <dbReference type="ARBA" id="ARBA00022741"/>
    </source>
</evidence>
<evidence type="ECO:0000256" key="12">
    <source>
        <dbReference type="HAMAP-Rule" id="MF_00165"/>
    </source>
</evidence>
<dbReference type="PANTHER" id="PTHR10344:SF4">
    <property type="entry name" value="UMP-CMP KINASE 2, MITOCHONDRIAL"/>
    <property type="match status" value="1"/>
</dbReference>
<evidence type="ECO:0000256" key="4">
    <source>
        <dbReference type="ARBA" id="ARBA00022679"/>
    </source>
</evidence>
<dbReference type="Pfam" id="PF02223">
    <property type="entry name" value="Thymidylate_kin"/>
    <property type="match status" value="1"/>
</dbReference>